<reference evidence="2 3" key="1">
    <citation type="submission" date="2019-01" db="EMBL/GenBank/DDBJ databases">
        <title>PMF-metabolizing Aryl O-demethylase.</title>
        <authorList>
            <person name="Kim M."/>
        </authorList>
    </citation>
    <scope>NUCLEOTIDE SEQUENCE [LARGE SCALE GENOMIC DNA]</scope>
    <source>
        <strain evidence="2 3">PMF1</strain>
    </source>
</reference>
<organism evidence="2 3">
    <name type="scientific">Blautia producta</name>
    <dbReference type="NCBI Taxonomy" id="33035"/>
    <lineage>
        <taxon>Bacteria</taxon>
        <taxon>Bacillati</taxon>
        <taxon>Bacillota</taxon>
        <taxon>Clostridia</taxon>
        <taxon>Lachnospirales</taxon>
        <taxon>Lachnospiraceae</taxon>
        <taxon>Blautia</taxon>
    </lineage>
</organism>
<dbReference type="PANTHER" id="PTHR33164:SF89">
    <property type="entry name" value="MARR FAMILY REGULATORY PROTEIN"/>
    <property type="match status" value="1"/>
</dbReference>
<dbReference type="PANTHER" id="PTHR33164">
    <property type="entry name" value="TRANSCRIPTIONAL REGULATOR, MARR FAMILY"/>
    <property type="match status" value="1"/>
</dbReference>
<sequence>MKTEKISEQFVQNLLLVMPNWHSKLIKPFKDTLNREMSLETYYCLETVKMCGAITMTKLAQELKVPKQQVTKLIDKLSEHQFVERVGNEQDRRSVWIRLTPKASAYLDEYYLKNRVFIHMLEEQLTEEELQKLNKAVQVLNEILPKLK</sequence>
<dbReference type="Proteomes" id="UP000289794">
    <property type="component" value="Chromosome"/>
</dbReference>
<dbReference type="Gene3D" id="1.10.10.10">
    <property type="entry name" value="Winged helix-like DNA-binding domain superfamily/Winged helix DNA-binding domain"/>
    <property type="match status" value="1"/>
</dbReference>
<evidence type="ECO:0000313" key="3">
    <source>
        <dbReference type="Proteomes" id="UP000289794"/>
    </source>
</evidence>
<dbReference type="AlphaFoldDB" id="A0A4P6M538"/>
<name>A0A4P6M538_9FIRM</name>
<dbReference type="Pfam" id="PF01047">
    <property type="entry name" value="MarR"/>
    <property type="match status" value="1"/>
</dbReference>
<proteinExistence type="predicted"/>
<accession>A0A4P6M538</accession>
<gene>
    <name evidence="2" type="ORF">PMF13cell1_05483</name>
</gene>
<dbReference type="InterPro" id="IPR036390">
    <property type="entry name" value="WH_DNA-bd_sf"/>
</dbReference>
<feature type="domain" description="HTH marR-type" evidence="1">
    <location>
        <begin position="7"/>
        <end position="148"/>
    </location>
</feature>
<dbReference type="EMBL" id="CP035945">
    <property type="protein sequence ID" value="QBE99889.1"/>
    <property type="molecule type" value="Genomic_DNA"/>
</dbReference>
<dbReference type="GO" id="GO:0006950">
    <property type="term" value="P:response to stress"/>
    <property type="evidence" value="ECO:0007669"/>
    <property type="project" value="TreeGrafter"/>
</dbReference>
<dbReference type="RefSeq" id="WP_130182804.1">
    <property type="nucleotide sequence ID" value="NZ_CP035945.1"/>
</dbReference>
<evidence type="ECO:0000313" key="2">
    <source>
        <dbReference type="EMBL" id="QBE99889.1"/>
    </source>
</evidence>
<dbReference type="PROSITE" id="PS50995">
    <property type="entry name" value="HTH_MARR_2"/>
    <property type="match status" value="1"/>
</dbReference>
<dbReference type="GO" id="GO:0003700">
    <property type="term" value="F:DNA-binding transcription factor activity"/>
    <property type="evidence" value="ECO:0007669"/>
    <property type="project" value="InterPro"/>
</dbReference>
<dbReference type="KEGG" id="bpro:PMF13cell1_05483"/>
<dbReference type="InterPro" id="IPR000835">
    <property type="entry name" value="HTH_MarR-typ"/>
</dbReference>
<dbReference type="SMART" id="SM00347">
    <property type="entry name" value="HTH_MARR"/>
    <property type="match status" value="1"/>
</dbReference>
<evidence type="ECO:0000259" key="1">
    <source>
        <dbReference type="PROSITE" id="PS50995"/>
    </source>
</evidence>
<protein>
    <recommendedName>
        <fullName evidence="1">HTH marR-type domain-containing protein</fullName>
    </recommendedName>
</protein>
<dbReference type="SUPFAM" id="SSF46785">
    <property type="entry name" value="Winged helix' DNA-binding domain"/>
    <property type="match status" value="1"/>
</dbReference>
<dbReference type="InterPro" id="IPR036388">
    <property type="entry name" value="WH-like_DNA-bd_sf"/>
</dbReference>
<dbReference type="PRINTS" id="PR00598">
    <property type="entry name" value="HTHMARR"/>
</dbReference>
<dbReference type="InterPro" id="IPR039422">
    <property type="entry name" value="MarR/SlyA-like"/>
</dbReference>